<reference evidence="12" key="1">
    <citation type="submission" date="2021-02" db="EMBL/GenBank/DDBJ databases">
        <authorList>
            <person name="Nowell W R."/>
        </authorList>
    </citation>
    <scope>NUCLEOTIDE SEQUENCE</scope>
</reference>
<proteinExistence type="predicted"/>
<evidence type="ECO:0000256" key="6">
    <source>
        <dbReference type="ARBA" id="ARBA00023136"/>
    </source>
</evidence>
<organism evidence="12 15">
    <name type="scientific">Adineta steineri</name>
    <dbReference type="NCBI Taxonomy" id="433720"/>
    <lineage>
        <taxon>Eukaryota</taxon>
        <taxon>Metazoa</taxon>
        <taxon>Spiralia</taxon>
        <taxon>Gnathifera</taxon>
        <taxon>Rotifera</taxon>
        <taxon>Eurotatoria</taxon>
        <taxon>Bdelloidea</taxon>
        <taxon>Adinetida</taxon>
        <taxon>Adinetidae</taxon>
        <taxon>Adineta</taxon>
    </lineage>
</organism>
<evidence type="ECO:0000259" key="10">
    <source>
        <dbReference type="PROSITE" id="PS50262"/>
    </source>
</evidence>
<feature type="transmembrane region" description="Helical" evidence="9">
    <location>
        <begin position="240"/>
        <end position="260"/>
    </location>
</feature>
<evidence type="ECO:0000256" key="2">
    <source>
        <dbReference type="ARBA" id="ARBA00022475"/>
    </source>
</evidence>
<dbReference type="Gene3D" id="1.20.1070.10">
    <property type="entry name" value="Rhodopsin 7-helix transmembrane proteins"/>
    <property type="match status" value="1"/>
</dbReference>
<feature type="transmembrane region" description="Helical" evidence="9">
    <location>
        <begin position="176"/>
        <end position="200"/>
    </location>
</feature>
<dbReference type="InterPro" id="IPR000276">
    <property type="entry name" value="GPCR_Rhodpsn"/>
</dbReference>
<dbReference type="CDD" id="cd00637">
    <property type="entry name" value="7tm_classA_rhodopsin-like"/>
    <property type="match status" value="1"/>
</dbReference>
<dbReference type="AlphaFoldDB" id="A0A815CE49"/>
<evidence type="ECO:0000256" key="9">
    <source>
        <dbReference type="SAM" id="Phobius"/>
    </source>
</evidence>
<keyword evidence="5" id="KW-0297">G-protein coupled receptor</keyword>
<sequence length="326" mass="37364">MSASTLIFAIQQHLFRIGGPILLFIGITSCILNLLVLKKISLRKSPCTLCLIVVNIINLAYLFFGLLFTLLMFGYNSDPSTSNIVFCRVRYYISFIISCCEASCLILASIDRVLITSPNAGTRRRSTRRLMIISMIGVCSFWMVFHVHALIFTQIVQYGTNYFVCVYQPGDYTTFITYYSVVVNGCLPPVLMTIFGCWTVKNVRQIRRVRPHVSTRTTGAVVVGRPDTLQSKDQQLIRMLFIDILSYIICKCPVTMMLIYQQITKYDNKSNERQKNEQSILQLIYFLYFVENSIGCYTNILASKTFRAELKRMLIKIPTYFRSSVA</sequence>
<evidence type="ECO:0000256" key="5">
    <source>
        <dbReference type="ARBA" id="ARBA00023040"/>
    </source>
</evidence>
<evidence type="ECO:0000256" key="7">
    <source>
        <dbReference type="ARBA" id="ARBA00023170"/>
    </source>
</evidence>
<keyword evidence="6 9" id="KW-0472">Membrane</keyword>
<dbReference type="EMBL" id="CAJNON010000472">
    <property type="protein sequence ID" value="CAF1279172.1"/>
    <property type="molecule type" value="Genomic_DNA"/>
</dbReference>
<dbReference type="EMBL" id="CAJOAY010005446">
    <property type="protein sequence ID" value="CAF4107925.1"/>
    <property type="molecule type" value="Genomic_DNA"/>
</dbReference>
<evidence type="ECO:0000256" key="1">
    <source>
        <dbReference type="ARBA" id="ARBA00004651"/>
    </source>
</evidence>
<dbReference type="EMBL" id="CAJNOG010000421">
    <property type="protein sequence ID" value="CAF1232855.1"/>
    <property type="molecule type" value="Genomic_DNA"/>
</dbReference>
<evidence type="ECO:0000256" key="4">
    <source>
        <dbReference type="ARBA" id="ARBA00022989"/>
    </source>
</evidence>
<evidence type="ECO:0000313" key="11">
    <source>
        <dbReference type="EMBL" id="CAF1232855.1"/>
    </source>
</evidence>
<feature type="transmembrane region" description="Helical" evidence="9">
    <location>
        <begin position="17"/>
        <end position="37"/>
    </location>
</feature>
<dbReference type="InterPro" id="IPR017452">
    <property type="entry name" value="GPCR_Rhodpsn_7TM"/>
</dbReference>
<dbReference type="Proteomes" id="UP000663845">
    <property type="component" value="Unassembled WGS sequence"/>
</dbReference>
<dbReference type="EMBL" id="CAJOBB010005589">
    <property type="protein sequence ID" value="CAF4133621.1"/>
    <property type="molecule type" value="Genomic_DNA"/>
</dbReference>
<evidence type="ECO:0000313" key="14">
    <source>
        <dbReference type="EMBL" id="CAF4133621.1"/>
    </source>
</evidence>
<dbReference type="SUPFAM" id="SSF81321">
    <property type="entry name" value="Family A G protein-coupled receptor-like"/>
    <property type="match status" value="1"/>
</dbReference>
<dbReference type="Pfam" id="PF00001">
    <property type="entry name" value="7tm_1"/>
    <property type="match status" value="1"/>
</dbReference>
<dbReference type="GO" id="GO:0005886">
    <property type="term" value="C:plasma membrane"/>
    <property type="evidence" value="ECO:0007669"/>
    <property type="project" value="UniProtKB-SubCell"/>
</dbReference>
<dbReference type="Proteomes" id="UP000663891">
    <property type="component" value="Unassembled WGS sequence"/>
</dbReference>
<comment type="subcellular location">
    <subcellularLocation>
        <location evidence="1">Cell membrane</location>
        <topology evidence="1">Multi-pass membrane protein</topology>
    </subcellularLocation>
</comment>
<accession>A0A815CE49</accession>
<feature type="domain" description="G-protein coupled receptors family 1 profile" evidence="10">
    <location>
        <begin position="29"/>
        <end position="303"/>
    </location>
</feature>
<evidence type="ECO:0000256" key="3">
    <source>
        <dbReference type="ARBA" id="ARBA00022692"/>
    </source>
</evidence>
<keyword evidence="4 9" id="KW-1133">Transmembrane helix</keyword>
<dbReference type="GO" id="GO:0004930">
    <property type="term" value="F:G protein-coupled receptor activity"/>
    <property type="evidence" value="ECO:0007669"/>
    <property type="project" value="UniProtKB-KW"/>
</dbReference>
<keyword evidence="8" id="KW-0807">Transducer</keyword>
<feature type="transmembrane region" description="Helical" evidence="9">
    <location>
        <begin position="49"/>
        <end position="71"/>
    </location>
</feature>
<evidence type="ECO:0000313" key="12">
    <source>
        <dbReference type="EMBL" id="CAF1279172.1"/>
    </source>
</evidence>
<evidence type="ECO:0000313" key="15">
    <source>
        <dbReference type="Proteomes" id="UP000663891"/>
    </source>
</evidence>
<protein>
    <recommendedName>
        <fullName evidence="10">G-protein coupled receptors family 1 profile domain-containing protein</fullName>
    </recommendedName>
</protein>
<dbReference type="OrthoDB" id="9982326at2759"/>
<gene>
    <name evidence="11" type="ORF">JYZ213_LOCUS28639</name>
    <name evidence="14" type="ORF">KXQ929_LOCUS36314</name>
    <name evidence="13" type="ORF">OKA104_LOCUS36041</name>
    <name evidence="12" type="ORF">VCS650_LOCUS29865</name>
</gene>
<dbReference type="PANTHER" id="PTHR24228:SF59">
    <property type="entry name" value="NEUROPEPTIDE RECEPTOR 15"/>
    <property type="match status" value="1"/>
</dbReference>
<keyword evidence="7" id="KW-0675">Receptor</keyword>
<name>A0A815CE49_9BILA</name>
<keyword evidence="2" id="KW-1003">Cell membrane</keyword>
<comment type="caution">
    <text evidence="12">The sequence shown here is derived from an EMBL/GenBank/DDBJ whole genome shotgun (WGS) entry which is preliminary data.</text>
</comment>
<feature type="transmembrane region" description="Helical" evidence="9">
    <location>
        <begin position="280"/>
        <end position="302"/>
    </location>
</feature>
<evidence type="ECO:0000313" key="13">
    <source>
        <dbReference type="EMBL" id="CAF4107925.1"/>
    </source>
</evidence>
<dbReference type="PROSITE" id="PS50262">
    <property type="entry name" value="G_PROTEIN_RECEP_F1_2"/>
    <property type="match status" value="1"/>
</dbReference>
<feature type="transmembrane region" description="Helical" evidence="9">
    <location>
        <begin position="130"/>
        <end position="156"/>
    </location>
</feature>
<keyword evidence="3 9" id="KW-0812">Transmembrane</keyword>
<evidence type="ECO:0000256" key="8">
    <source>
        <dbReference type="ARBA" id="ARBA00023224"/>
    </source>
</evidence>
<dbReference type="PANTHER" id="PTHR24228">
    <property type="entry name" value="B2 BRADYKININ RECEPTOR/ANGIOTENSIN II RECEPTOR"/>
    <property type="match status" value="1"/>
</dbReference>
<dbReference type="Proteomes" id="UP000663881">
    <property type="component" value="Unassembled WGS sequence"/>
</dbReference>
<feature type="transmembrane region" description="Helical" evidence="9">
    <location>
        <begin position="91"/>
        <end position="110"/>
    </location>
</feature>
<dbReference type="Proteomes" id="UP000663868">
    <property type="component" value="Unassembled WGS sequence"/>
</dbReference>